<organism evidence="2 3">
    <name type="scientific">Prosthecochloris vibrioformis</name>
    <name type="common">Chlorobium vibrioforme</name>
    <dbReference type="NCBI Taxonomy" id="1098"/>
    <lineage>
        <taxon>Bacteria</taxon>
        <taxon>Pseudomonadati</taxon>
        <taxon>Chlorobiota</taxon>
        <taxon>Chlorobiia</taxon>
        <taxon>Chlorobiales</taxon>
        <taxon>Chlorobiaceae</taxon>
        <taxon>Prosthecochloris</taxon>
    </lineage>
</organism>
<reference evidence="2 3" key="1">
    <citation type="submission" date="2019-05" db="EMBL/GenBank/DDBJ databases">
        <title>Draft Whole-Genome sequence of the green sulfur bacterium Prosthecochloris vibrioformis DSM 260.</title>
        <authorList>
            <person name="Meyer T.E."/>
            <person name="Kyndt J.A."/>
        </authorList>
    </citation>
    <scope>NUCLEOTIDE SEQUENCE [LARGE SCALE GENOMIC DNA]</scope>
    <source>
        <strain evidence="2 3">DSM 260</strain>
    </source>
</reference>
<name>A0A5C4S1V4_PROVB</name>
<dbReference type="SUPFAM" id="SSF110997">
    <property type="entry name" value="Sporulation related repeat"/>
    <property type="match status" value="1"/>
</dbReference>
<protein>
    <recommendedName>
        <fullName evidence="1">SPOR domain-containing protein</fullName>
    </recommendedName>
</protein>
<dbReference type="GO" id="GO:0042834">
    <property type="term" value="F:peptidoglycan binding"/>
    <property type="evidence" value="ECO:0007669"/>
    <property type="project" value="InterPro"/>
</dbReference>
<evidence type="ECO:0000259" key="1">
    <source>
        <dbReference type="PROSITE" id="PS51724"/>
    </source>
</evidence>
<sequence>MNIWHIGGTCPVTITFEQRSTTMYVLRRALQALFLLSLIHLVPLLDSEAVETGEETSYASLILQYVEQDKVYLLEKLRNRVTRPAEKLLVEAVLTEDGPKAARLYQEQLSSHPDPLLDQLSRSRLRSYAKAVGAKQEKRTSAAVGSFTLQFGSFGSRSNAEEFLQRLAPHIPATIYLENGLHKVRSLEKFSNREQAERIAAGIPFNAFITAAP</sequence>
<comment type="caution">
    <text evidence="2">The sequence shown here is derived from an EMBL/GenBank/DDBJ whole genome shotgun (WGS) entry which is preliminary data.</text>
</comment>
<feature type="domain" description="SPOR" evidence="1">
    <location>
        <begin position="141"/>
        <end position="213"/>
    </location>
</feature>
<dbReference type="Gene3D" id="3.30.70.1070">
    <property type="entry name" value="Sporulation related repeat"/>
    <property type="match status" value="1"/>
</dbReference>
<dbReference type="InterPro" id="IPR036680">
    <property type="entry name" value="SPOR-like_sf"/>
</dbReference>
<dbReference type="Pfam" id="PF05036">
    <property type="entry name" value="SPOR"/>
    <property type="match status" value="1"/>
</dbReference>
<dbReference type="InterPro" id="IPR007730">
    <property type="entry name" value="SPOR-like_dom"/>
</dbReference>
<dbReference type="RefSeq" id="WP_139626259.1">
    <property type="nucleotide sequence ID" value="NZ_VDCI01000002.1"/>
</dbReference>
<gene>
    <name evidence="2" type="ORF">FGF68_03315</name>
</gene>
<dbReference type="EMBL" id="VDCI01000002">
    <property type="protein sequence ID" value="TNJ37265.1"/>
    <property type="molecule type" value="Genomic_DNA"/>
</dbReference>
<keyword evidence="3" id="KW-1185">Reference proteome</keyword>
<accession>A0A5C4S1V4</accession>
<proteinExistence type="predicted"/>
<dbReference type="PROSITE" id="PS51724">
    <property type="entry name" value="SPOR"/>
    <property type="match status" value="1"/>
</dbReference>
<dbReference type="AlphaFoldDB" id="A0A5C4S1V4"/>
<evidence type="ECO:0000313" key="2">
    <source>
        <dbReference type="EMBL" id="TNJ37265.1"/>
    </source>
</evidence>
<dbReference type="Proteomes" id="UP000309544">
    <property type="component" value="Unassembled WGS sequence"/>
</dbReference>
<evidence type="ECO:0000313" key="3">
    <source>
        <dbReference type="Proteomes" id="UP000309544"/>
    </source>
</evidence>